<evidence type="ECO:0000256" key="8">
    <source>
        <dbReference type="ARBA" id="ARBA00022679"/>
    </source>
</evidence>
<evidence type="ECO:0000256" key="2">
    <source>
        <dbReference type="ARBA" id="ARBA00005001"/>
    </source>
</evidence>
<evidence type="ECO:0000256" key="6">
    <source>
        <dbReference type="ARBA" id="ARBA00022519"/>
    </source>
</evidence>
<feature type="transmembrane region" description="Helical" evidence="12">
    <location>
        <begin position="446"/>
        <end position="471"/>
    </location>
</feature>
<keyword evidence="6" id="KW-0997">Cell inner membrane</keyword>
<comment type="subcellular location">
    <subcellularLocation>
        <location evidence="1">Cell inner membrane</location>
        <topology evidence="1">Multi-pass membrane protein</topology>
    </subcellularLocation>
</comment>
<keyword evidence="9 12" id="KW-0812">Transmembrane</keyword>
<dbReference type="EMBL" id="BMIY01000006">
    <property type="protein sequence ID" value="GGG58597.1"/>
    <property type="molecule type" value="Genomic_DNA"/>
</dbReference>
<evidence type="ECO:0000256" key="4">
    <source>
        <dbReference type="ARBA" id="ARBA00020585"/>
    </source>
</evidence>
<feature type="transmembrane region" description="Helical" evidence="12">
    <location>
        <begin position="540"/>
        <end position="564"/>
    </location>
</feature>
<evidence type="ECO:0000313" key="15">
    <source>
        <dbReference type="Proteomes" id="UP000627715"/>
    </source>
</evidence>
<feature type="transmembrane region" description="Helical" evidence="12">
    <location>
        <begin position="82"/>
        <end position="106"/>
    </location>
</feature>
<dbReference type="NCBIfam" id="NF003962">
    <property type="entry name" value="PRK05454.2-5"/>
    <property type="match status" value="1"/>
</dbReference>
<dbReference type="SUPFAM" id="SSF53448">
    <property type="entry name" value="Nucleotide-diphospho-sugar transferases"/>
    <property type="match status" value="1"/>
</dbReference>
<dbReference type="Pfam" id="PF13632">
    <property type="entry name" value="Glyco_trans_2_3"/>
    <property type="match status" value="1"/>
</dbReference>
<dbReference type="Proteomes" id="UP000627715">
    <property type="component" value="Unassembled WGS sequence"/>
</dbReference>
<comment type="similarity">
    <text evidence="3">Belongs to the glycosyltransferase 2 family. OpgH subfamily.</text>
</comment>
<sequence>MAVSMDALNHDMTLSTPPEAHLAMPEQDLSAQPNAKKTTNPFLCFIARILTFGGTIALSVYAGYQMYHIISIAEVTRLQWAFLTLFIITFTWIALTACSAITGLLLPANRLKSKPSDIINTRTALVMPVYNEDPAATCAALFAMADSLAKRNHAEHFEIFILSDSTDPKVWIRETAAVDLLQQQLSGTMPVWYRRRYVNTDKKSGNVADFVKRWGNRYDHMVVLDADSLIAADTLITLVREMQADNDCGLIQTLPVLYAGKSWFARMQQFAGMTYGPVIGNAVSAWQGNDGNYWGHNAIIRIPAFAASAGLPHLPGTRPFGGNIQSHDFVEAALMRRVGWAVRMLPGLPGSWEESPPTVLDAAVRDRRWAQGNIQHLAVLPTKGLRWPNRLHMLIGVMSYMASPIWLAMMFVGLLISSQIASQQFDYFSDGVQLFPNWPVFDSQRMIALFIVTMGVLLLPKIIGLLRGFFLKPIRQSQNPVQLVISFLVELMLSVLVAPIFMLLHCSHIWQIFRGKDSGWSEQQRNNQSVPWKTLLRFHWLHTLAGISLFALLYWLQSVLLYWLMPVYLGLMISLPLSKFLSSNWASTFFCRMGVLRTREEACPIEEITTRNKAEAEIRLSIDTLTFDQLLATPERLLAHQRMTVIKPILRRGYPDMTLAAASMKIEQANTLDEAYSWMTKTELQAALSDNALLSQLSNLYHKGVRRTPVVTLGTCELMD</sequence>
<keyword evidence="5" id="KW-1003">Cell membrane</keyword>
<proteinExistence type="inferred from homology"/>
<organism evidence="14 15">
    <name type="scientific">Pseudohongiella nitratireducens</name>
    <dbReference type="NCBI Taxonomy" id="1768907"/>
    <lineage>
        <taxon>Bacteria</taxon>
        <taxon>Pseudomonadati</taxon>
        <taxon>Pseudomonadota</taxon>
        <taxon>Gammaproteobacteria</taxon>
        <taxon>Pseudomonadales</taxon>
        <taxon>Pseudohongiellaceae</taxon>
        <taxon>Pseudohongiella</taxon>
    </lineage>
</organism>
<dbReference type="OrthoDB" id="9775281at2"/>
<evidence type="ECO:0000256" key="9">
    <source>
        <dbReference type="ARBA" id="ARBA00022692"/>
    </source>
</evidence>
<protein>
    <recommendedName>
        <fullName evidence="4">Glucans biosynthesis glucosyltransferase H</fullName>
    </recommendedName>
</protein>
<accession>A0A917GWB8</accession>
<comment type="caution">
    <text evidence="14">The sequence shown here is derived from an EMBL/GenBank/DDBJ whole genome shotgun (WGS) entry which is preliminary data.</text>
</comment>
<feature type="transmembrane region" description="Helical" evidence="12">
    <location>
        <begin position="393"/>
        <end position="416"/>
    </location>
</feature>
<comment type="pathway">
    <text evidence="2">Glycan metabolism; osmoregulated periplasmic glucan (OPG) biosynthesis.</text>
</comment>
<dbReference type="PANTHER" id="PTHR43867">
    <property type="entry name" value="CELLULOSE SYNTHASE CATALYTIC SUBUNIT A [UDP-FORMING]"/>
    <property type="match status" value="1"/>
</dbReference>
<keyword evidence="15" id="KW-1185">Reference proteome</keyword>
<feature type="transmembrane region" description="Helical" evidence="12">
    <location>
        <begin position="42"/>
        <end position="62"/>
    </location>
</feature>
<keyword evidence="7" id="KW-0328">Glycosyltransferase</keyword>
<dbReference type="RefSeq" id="WP_082866585.1">
    <property type="nucleotide sequence ID" value="NZ_BMIY01000006.1"/>
</dbReference>
<feature type="domain" description="Glycosyltransferase 2-like" evidence="13">
    <location>
        <begin position="222"/>
        <end position="412"/>
    </location>
</feature>
<keyword evidence="11 12" id="KW-0472">Membrane</keyword>
<dbReference type="AlphaFoldDB" id="A0A917GWB8"/>
<dbReference type="InterPro" id="IPR050321">
    <property type="entry name" value="Glycosyltr_2/OpgH_subfam"/>
</dbReference>
<reference evidence="14" key="2">
    <citation type="submission" date="2020-09" db="EMBL/GenBank/DDBJ databases">
        <authorList>
            <person name="Sun Q."/>
            <person name="Zhou Y."/>
        </authorList>
    </citation>
    <scope>NUCLEOTIDE SEQUENCE</scope>
    <source>
        <strain evidence="14">CGMCC 1.15425</strain>
    </source>
</reference>
<evidence type="ECO:0000313" key="14">
    <source>
        <dbReference type="EMBL" id="GGG58597.1"/>
    </source>
</evidence>
<feature type="transmembrane region" description="Helical" evidence="12">
    <location>
        <begin position="483"/>
        <end position="504"/>
    </location>
</feature>
<evidence type="ECO:0000256" key="1">
    <source>
        <dbReference type="ARBA" id="ARBA00004429"/>
    </source>
</evidence>
<dbReference type="GO" id="GO:0016758">
    <property type="term" value="F:hexosyltransferase activity"/>
    <property type="evidence" value="ECO:0007669"/>
    <property type="project" value="TreeGrafter"/>
</dbReference>
<gene>
    <name evidence="14" type="primary">opgH</name>
    <name evidence="14" type="ORF">GCM10011403_14880</name>
</gene>
<dbReference type="PANTHER" id="PTHR43867:SF5">
    <property type="entry name" value="GLUCANS BIOSYNTHESIS GLUCOSYLTRANSFERASE H"/>
    <property type="match status" value="1"/>
</dbReference>
<keyword evidence="8" id="KW-0808">Transferase</keyword>
<evidence type="ECO:0000256" key="7">
    <source>
        <dbReference type="ARBA" id="ARBA00022676"/>
    </source>
</evidence>
<dbReference type="CDD" id="cd04191">
    <property type="entry name" value="Glucan_BSP_MdoH"/>
    <property type="match status" value="1"/>
</dbReference>
<dbReference type="InterPro" id="IPR001173">
    <property type="entry name" value="Glyco_trans_2-like"/>
</dbReference>
<evidence type="ECO:0000256" key="3">
    <source>
        <dbReference type="ARBA" id="ARBA00009337"/>
    </source>
</evidence>
<name>A0A917GWB8_9GAMM</name>
<evidence type="ECO:0000259" key="13">
    <source>
        <dbReference type="Pfam" id="PF13632"/>
    </source>
</evidence>
<dbReference type="Gene3D" id="3.90.550.10">
    <property type="entry name" value="Spore Coat Polysaccharide Biosynthesis Protein SpsA, Chain A"/>
    <property type="match status" value="1"/>
</dbReference>
<dbReference type="InterPro" id="IPR029044">
    <property type="entry name" value="Nucleotide-diphossugar_trans"/>
</dbReference>
<evidence type="ECO:0000256" key="10">
    <source>
        <dbReference type="ARBA" id="ARBA00022989"/>
    </source>
</evidence>
<evidence type="ECO:0000256" key="12">
    <source>
        <dbReference type="SAM" id="Phobius"/>
    </source>
</evidence>
<evidence type="ECO:0000256" key="11">
    <source>
        <dbReference type="ARBA" id="ARBA00023136"/>
    </source>
</evidence>
<dbReference type="GO" id="GO:0005886">
    <property type="term" value="C:plasma membrane"/>
    <property type="evidence" value="ECO:0007669"/>
    <property type="project" value="UniProtKB-SubCell"/>
</dbReference>
<evidence type="ECO:0000256" key="5">
    <source>
        <dbReference type="ARBA" id="ARBA00022475"/>
    </source>
</evidence>
<dbReference type="NCBIfam" id="NF003958">
    <property type="entry name" value="PRK05454.2-1"/>
    <property type="match status" value="1"/>
</dbReference>
<keyword evidence="10 12" id="KW-1133">Transmembrane helix</keyword>
<reference evidence="14" key="1">
    <citation type="journal article" date="2014" name="Int. J. Syst. Evol. Microbiol.">
        <title>Complete genome sequence of Corynebacterium casei LMG S-19264T (=DSM 44701T), isolated from a smear-ripened cheese.</title>
        <authorList>
            <consortium name="US DOE Joint Genome Institute (JGI-PGF)"/>
            <person name="Walter F."/>
            <person name="Albersmeier A."/>
            <person name="Kalinowski J."/>
            <person name="Ruckert C."/>
        </authorList>
    </citation>
    <scope>NUCLEOTIDE SEQUENCE</scope>
    <source>
        <strain evidence="14">CGMCC 1.15425</strain>
    </source>
</reference>